<keyword evidence="1" id="KW-0472">Membrane</keyword>
<feature type="transmembrane region" description="Helical" evidence="1">
    <location>
        <begin position="93"/>
        <end position="116"/>
    </location>
</feature>
<keyword evidence="4" id="KW-1185">Reference proteome</keyword>
<sequence>MSSDLSSGRFLIAAALSAFFMGTIGTISHYAGVSAEAVTFYRLFFGALLMALFLLATRQKEKLIVWPGVKVLLTGAFLAGFVVFYVLSMQYTSMANAIMLIYLAPVAASVVAHFFMGERLTGASVGLILLALFGFAMMMEFNLSLKGRADEALGLFYGLCAMACYAAFILTNRLIEARVHVLTRSGYQMFAGALCMLPLMLLQGDVISLPQWGWLVLAGIVPGFMAIVLAVVALRALPASTFGTLAYLEPITVVALGWLLFGQSLNLLQLSGCGLIMFSGVAQALLSSRPSPESETCLAP</sequence>
<keyword evidence="1" id="KW-1133">Transmembrane helix</keyword>
<feature type="transmembrane region" description="Helical" evidence="1">
    <location>
        <begin position="63"/>
        <end position="87"/>
    </location>
</feature>
<feature type="domain" description="EamA" evidence="2">
    <location>
        <begin position="11"/>
        <end position="138"/>
    </location>
</feature>
<evidence type="ECO:0000313" key="3">
    <source>
        <dbReference type="EMBL" id="OOV87978.1"/>
    </source>
</evidence>
<feature type="transmembrane region" description="Helical" evidence="1">
    <location>
        <begin position="38"/>
        <end position="56"/>
    </location>
</feature>
<protein>
    <submittedName>
        <fullName evidence="3">EamA family transporter</fullName>
    </submittedName>
</protein>
<dbReference type="InterPro" id="IPR000620">
    <property type="entry name" value="EamA_dom"/>
</dbReference>
<dbReference type="SUPFAM" id="SSF103481">
    <property type="entry name" value="Multidrug resistance efflux transporter EmrE"/>
    <property type="match status" value="2"/>
</dbReference>
<evidence type="ECO:0000259" key="2">
    <source>
        <dbReference type="Pfam" id="PF00892"/>
    </source>
</evidence>
<feature type="transmembrane region" description="Helical" evidence="1">
    <location>
        <begin position="123"/>
        <end position="143"/>
    </location>
</feature>
<feature type="transmembrane region" description="Helical" evidence="1">
    <location>
        <begin position="241"/>
        <end position="261"/>
    </location>
</feature>
<feature type="transmembrane region" description="Helical" evidence="1">
    <location>
        <begin position="212"/>
        <end position="234"/>
    </location>
</feature>
<name>A0A1T1HDP0_OCELI</name>
<evidence type="ECO:0000313" key="4">
    <source>
        <dbReference type="Proteomes" id="UP000190064"/>
    </source>
</evidence>
<feature type="transmembrane region" description="Helical" evidence="1">
    <location>
        <begin position="155"/>
        <end position="175"/>
    </location>
</feature>
<dbReference type="RefSeq" id="WP_078319256.1">
    <property type="nucleotide sequence ID" value="NZ_FXTS01000012.1"/>
</dbReference>
<gene>
    <name evidence="3" type="ORF">BTA35_0207900</name>
</gene>
<dbReference type="Gene3D" id="1.10.3730.20">
    <property type="match status" value="1"/>
</dbReference>
<organism evidence="3 4">
    <name type="scientific">Oceanospirillum linum</name>
    <dbReference type="NCBI Taxonomy" id="966"/>
    <lineage>
        <taxon>Bacteria</taxon>
        <taxon>Pseudomonadati</taxon>
        <taxon>Pseudomonadota</taxon>
        <taxon>Gammaproteobacteria</taxon>
        <taxon>Oceanospirillales</taxon>
        <taxon>Oceanospirillaceae</taxon>
        <taxon>Oceanospirillum</taxon>
    </lineage>
</organism>
<dbReference type="EMBL" id="MTSD02000002">
    <property type="protein sequence ID" value="OOV87978.1"/>
    <property type="molecule type" value="Genomic_DNA"/>
</dbReference>
<dbReference type="GO" id="GO:0016020">
    <property type="term" value="C:membrane"/>
    <property type="evidence" value="ECO:0007669"/>
    <property type="project" value="InterPro"/>
</dbReference>
<reference evidence="3" key="1">
    <citation type="submission" date="2017-02" db="EMBL/GenBank/DDBJ databases">
        <title>Draft Genome Sequence of the Salt Water Bacterium Oceanospirillum linum ATCC 11336.</title>
        <authorList>
            <person name="Trachtenberg A.M."/>
            <person name="Carney J.G."/>
            <person name="Linnane J.D."/>
            <person name="Rheaume B.A."/>
            <person name="Pitts N.L."/>
            <person name="Mykles D.L."/>
            <person name="Maclea K.S."/>
        </authorList>
    </citation>
    <scope>NUCLEOTIDE SEQUENCE [LARGE SCALE GENOMIC DNA]</scope>
    <source>
        <strain evidence="3">ATCC 11336</strain>
    </source>
</reference>
<dbReference type="STRING" id="966.BTA35_0207900"/>
<dbReference type="AlphaFoldDB" id="A0A1T1HDP0"/>
<dbReference type="Pfam" id="PF00892">
    <property type="entry name" value="EamA"/>
    <property type="match status" value="2"/>
</dbReference>
<dbReference type="PANTHER" id="PTHR22911">
    <property type="entry name" value="ACYL-MALONYL CONDENSING ENZYME-RELATED"/>
    <property type="match status" value="1"/>
</dbReference>
<dbReference type="PANTHER" id="PTHR22911:SF79">
    <property type="entry name" value="MOBA-LIKE NTP TRANSFERASE DOMAIN-CONTAINING PROTEIN"/>
    <property type="match status" value="1"/>
</dbReference>
<evidence type="ECO:0000256" key="1">
    <source>
        <dbReference type="SAM" id="Phobius"/>
    </source>
</evidence>
<feature type="domain" description="EamA" evidence="2">
    <location>
        <begin position="153"/>
        <end position="279"/>
    </location>
</feature>
<proteinExistence type="predicted"/>
<dbReference type="Proteomes" id="UP000190064">
    <property type="component" value="Unassembled WGS sequence"/>
</dbReference>
<keyword evidence="1" id="KW-0812">Transmembrane</keyword>
<accession>A0A1T1HDP0</accession>
<feature type="transmembrane region" description="Helical" evidence="1">
    <location>
        <begin position="187"/>
        <end position="206"/>
    </location>
</feature>
<comment type="caution">
    <text evidence="3">The sequence shown here is derived from an EMBL/GenBank/DDBJ whole genome shotgun (WGS) entry which is preliminary data.</text>
</comment>
<feature type="transmembrane region" description="Helical" evidence="1">
    <location>
        <begin position="12"/>
        <end position="32"/>
    </location>
</feature>
<dbReference type="InterPro" id="IPR037185">
    <property type="entry name" value="EmrE-like"/>
</dbReference>